<dbReference type="PROSITE" id="PS50192">
    <property type="entry name" value="T_SNARE"/>
    <property type="match status" value="1"/>
</dbReference>
<evidence type="ECO:0000256" key="6">
    <source>
        <dbReference type="ARBA" id="ARBA00023034"/>
    </source>
</evidence>
<dbReference type="Gene3D" id="1.20.58.90">
    <property type="match status" value="1"/>
</dbReference>
<feature type="coiled-coil region" evidence="11">
    <location>
        <begin position="156"/>
        <end position="204"/>
    </location>
</feature>
<organism evidence="13 14">
    <name type="scientific">Pyronema omphalodes (strain CBS 100304)</name>
    <name type="common">Pyronema confluens</name>
    <dbReference type="NCBI Taxonomy" id="1076935"/>
    <lineage>
        <taxon>Eukaryota</taxon>
        <taxon>Fungi</taxon>
        <taxon>Dikarya</taxon>
        <taxon>Ascomycota</taxon>
        <taxon>Pezizomycotina</taxon>
        <taxon>Pezizomycetes</taxon>
        <taxon>Pezizales</taxon>
        <taxon>Pyronemataceae</taxon>
        <taxon>Pyronema</taxon>
    </lineage>
</organism>
<keyword evidence="14" id="KW-1185">Reference proteome</keyword>
<feature type="domain" description="T-SNARE coiled-coil homology" evidence="12">
    <location>
        <begin position="153"/>
        <end position="215"/>
    </location>
</feature>
<evidence type="ECO:0000256" key="10">
    <source>
        <dbReference type="ARBA" id="ARBA00073343"/>
    </source>
</evidence>
<dbReference type="FunFam" id="1.20.5.110:FF:000006">
    <property type="entry name" value="Syntaxin 6"/>
    <property type="match status" value="1"/>
</dbReference>
<keyword evidence="7 11" id="KW-0175">Coiled coil</keyword>
<dbReference type="GO" id="GO:0048193">
    <property type="term" value="P:Golgi vesicle transport"/>
    <property type="evidence" value="ECO:0007669"/>
    <property type="project" value="InterPro"/>
</dbReference>
<sequence length="230" mass="25569">MSSTTDTDPYIQFQSEVQSLLSSTRASFTNFLRLRSLSASPSDLTSARHDLSESLTSLSDDLRDLGAAVKAVEKDPYKFGLDVSDVASRRRFVEESTGELEDMKEELASIDAEESRPKYGGFVGDEDEDLAERDGNGIDASDPVSVFEHQQQQTIMREQEQQLEGVSRTVGNLREQAFVMGRELEEQQEMIESLDNDTERVQGKLGRGMRDLERLIKANEGTLCSGRCGG</sequence>
<evidence type="ECO:0000256" key="3">
    <source>
        <dbReference type="ARBA" id="ARBA00022692"/>
    </source>
</evidence>
<name>U4LFT0_PYROM</name>
<proteinExistence type="inferred from homology"/>
<dbReference type="AlphaFoldDB" id="U4LFT0"/>
<comment type="subcellular location">
    <subcellularLocation>
        <location evidence="9">Golgi apparatus</location>
        <location evidence="9">trans-Golgi network membrane</location>
        <topology evidence="9">Single-pass type IV membrane protein</topology>
    </subcellularLocation>
</comment>
<keyword evidence="3" id="KW-0812">Transmembrane</keyword>
<reference evidence="13 14" key="1">
    <citation type="journal article" date="2013" name="PLoS Genet.">
        <title>The genome and development-dependent transcriptomes of Pyronema confluens: a window into fungal evolution.</title>
        <authorList>
            <person name="Traeger S."/>
            <person name="Altegoer F."/>
            <person name="Freitag M."/>
            <person name="Gabaldon T."/>
            <person name="Kempken F."/>
            <person name="Kumar A."/>
            <person name="Marcet-Houben M."/>
            <person name="Poggeler S."/>
            <person name="Stajich J.E."/>
            <person name="Nowrousian M."/>
        </authorList>
    </citation>
    <scope>NUCLEOTIDE SEQUENCE [LARGE SCALE GENOMIC DNA]</scope>
    <source>
        <strain evidence="14">CBS 100304</strain>
        <tissue evidence="13">Vegetative mycelium</tissue>
    </source>
</reference>
<keyword evidence="4" id="KW-0653">Protein transport</keyword>
<comment type="similarity">
    <text evidence="1">Belongs to the syntaxin family.</text>
</comment>
<dbReference type="GO" id="GO:0005794">
    <property type="term" value="C:Golgi apparatus"/>
    <property type="evidence" value="ECO:0007669"/>
    <property type="project" value="UniProtKB-SubCell"/>
</dbReference>
<dbReference type="GO" id="GO:0016020">
    <property type="term" value="C:membrane"/>
    <property type="evidence" value="ECO:0007669"/>
    <property type="project" value="InterPro"/>
</dbReference>
<keyword evidence="8" id="KW-0472">Membrane</keyword>
<evidence type="ECO:0000313" key="14">
    <source>
        <dbReference type="Proteomes" id="UP000018144"/>
    </source>
</evidence>
<evidence type="ECO:0000256" key="5">
    <source>
        <dbReference type="ARBA" id="ARBA00022989"/>
    </source>
</evidence>
<dbReference type="FunFam" id="1.20.58.90:FF:000004">
    <property type="entry name" value="Syntaxin 10"/>
    <property type="match status" value="1"/>
</dbReference>
<dbReference type="InterPro" id="IPR015260">
    <property type="entry name" value="Syntaxin-6/10/61_N"/>
</dbReference>
<evidence type="ECO:0000256" key="4">
    <source>
        <dbReference type="ARBA" id="ARBA00022927"/>
    </source>
</evidence>
<dbReference type="SUPFAM" id="SSF47661">
    <property type="entry name" value="t-snare proteins"/>
    <property type="match status" value="1"/>
</dbReference>
<dbReference type="InterPro" id="IPR010989">
    <property type="entry name" value="SNARE"/>
</dbReference>
<evidence type="ECO:0000313" key="13">
    <source>
        <dbReference type="EMBL" id="CCX10498.1"/>
    </source>
</evidence>
<dbReference type="CDD" id="cd21444">
    <property type="entry name" value="SNARE_NTD_Tlg1p-like"/>
    <property type="match status" value="1"/>
</dbReference>
<evidence type="ECO:0000256" key="1">
    <source>
        <dbReference type="ARBA" id="ARBA00009063"/>
    </source>
</evidence>
<evidence type="ECO:0000256" key="9">
    <source>
        <dbReference type="ARBA" id="ARBA00037801"/>
    </source>
</evidence>
<dbReference type="EMBL" id="HF935545">
    <property type="protein sequence ID" value="CCX10498.1"/>
    <property type="molecule type" value="Genomic_DNA"/>
</dbReference>
<dbReference type="SUPFAM" id="SSF58038">
    <property type="entry name" value="SNARE fusion complex"/>
    <property type="match status" value="1"/>
</dbReference>
<keyword evidence="2" id="KW-0813">Transport</keyword>
<dbReference type="CDD" id="cd15851">
    <property type="entry name" value="SNARE_Syntaxin6"/>
    <property type="match status" value="1"/>
</dbReference>
<evidence type="ECO:0000256" key="2">
    <source>
        <dbReference type="ARBA" id="ARBA00022448"/>
    </source>
</evidence>
<evidence type="ECO:0000256" key="7">
    <source>
        <dbReference type="ARBA" id="ARBA00023054"/>
    </source>
</evidence>
<dbReference type="Proteomes" id="UP000018144">
    <property type="component" value="Unassembled WGS sequence"/>
</dbReference>
<dbReference type="OrthoDB" id="546861at2759"/>
<dbReference type="Pfam" id="PF09177">
    <property type="entry name" value="STX6_10_61_N"/>
    <property type="match status" value="1"/>
</dbReference>
<dbReference type="GO" id="GO:0015031">
    <property type="term" value="P:protein transport"/>
    <property type="evidence" value="ECO:0007669"/>
    <property type="project" value="UniProtKB-KW"/>
</dbReference>
<keyword evidence="6" id="KW-0333">Golgi apparatus</keyword>
<evidence type="ECO:0000259" key="12">
    <source>
        <dbReference type="PROSITE" id="PS50192"/>
    </source>
</evidence>
<dbReference type="Gene3D" id="1.20.5.110">
    <property type="match status" value="1"/>
</dbReference>
<evidence type="ECO:0000256" key="8">
    <source>
        <dbReference type="ARBA" id="ARBA00023136"/>
    </source>
</evidence>
<keyword evidence="5" id="KW-1133">Transmembrane helix</keyword>
<gene>
    <name evidence="13" type="ORF">PCON_10092</name>
</gene>
<dbReference type="OMA" id="EHDPYRF"/>
<dbReference type="SMART" id="SM00397">
    <property type="entry name" value="t_SNARE"/>
    <property type="match status" value="1"/>
</dbReference>
<dbReference type="InterPro" id="IPR000727">
    <property type="entry name" value="T_SNARE_dom"/>
</dbReference>
<accession>U4LFT0</accession>
<dbReference type="eggNOG" id="KOG3202">
    <property type="taxonomic scope" value="Eukaryota"/>
</dbReference>
<evidence type="ECO:0000256" key="11">
    <source>
        <dbReference type="SAM" id="Coils"/>
    </source>
</evidence>
<dbReference type="InterPro" id="IPR048036">
    <property type="entry name" value="Tlg1p-like_N"/>
</dbReference>
<dbReference type="STRING" id="1076935.U4LFT0"/>
<protein>
    <recommendedName>
        <fullName evidence="10">t-SNARE affecting a late Golgi compartment protein 1</fullName>
    </recommendedName>
</protein>